<keyword evidence="1" id="KW-0732">Signal</keyword>
<sequence>MLQKLRLTIGLSSLITASSAVFAGNIEQPLSLPTTDAAFKLSFETVTLPDNEKMGFLGGQFLYELTPWLSVGPAAYGALTGERGGFITLGAAVDSELSLTDKLSFNMGYFVGAGGGRGGYTLSGGGLMLRAHAGANYHLDGWGKLGVGISNVNFPNGHIDSTQPYLTYSYPFTTLHSSGWRGDSFSGYTGKSAKASIQEFSVVMRRYKIPSGVTTDSGLPQHPTVDLIGAEWSNYLNDNYFVKVESEGAMGGRSQGYMQIFLGGGYRYSLTPGTALKLSASAGVAGGGAMDTGGGLLLDSQISLQQRLGGQLFAEVGAGYVQAPQASFEATSLVAKLGYQFGTPRVSGSKVPMGSLTGYHNNHFRFRLAHQQYMKADPAWRAHHADLNIDNLGVQIDYFPYDNLYLSGQGIAAYDGEAGAYMAGLVGAGLHAELIGSLYAEAEVLVGAAGGGGVDVGGGFVWQTNANLGYELNDHLSLTVGAGRMEAPNGNFKANVMALGLSYKFDLFMKD</sequence>
<accession>A0ABS3Q4U8</accession>
<evidence type="ECO:0000313" key="2">
    <source>
        <dbReference type="EMBL" id="MBO1927343.1"/>
    </source>
</evidence>
<dbReference type="RefSeq" id="WP_208149262.1">
    <property type="nucleotide sequence ID" value="NZ_JAGETV010000010.1"/>
</dbReference>
<organism evidence="2 3">
    <name type="scientific">Thiomicrorhabdus marina</name>
    <dbReference type="NCBI Taxonomy" id="2818442"/>
    <lineage>
        <taxon>Bacteria</taxon>
        <taxon>Pseudomonadati</taxon>
        <taxon>Pseudomonadota</taxon>
        <taxon>Gammaproteobacteria</taxon>
        <taxon>Thiotrichales</taxon>
        <taxon>Piscirickettsiaceae</taxon>
        <taxon>Thiomicrorhabdus</taxon>
    </lineage>
</organism>
<keyword evidence="3" id="KW-1185">Reference proteome</keyword>
<proteinExistence type="predicted"/>
<gene>
    <name evidence="2" type="ORF">J3998_07100</name>
</gene>
<dbReference type="EMBL" id="JAGETV010000010">
    <property type="protein sequence ID" value="MBO1927343.1"/>
    <property type="molecule type" value="Genomic_DNA"/>
</dbReference>
<feature type="signal peptide" evidence="1">
    <location>
        <begin position="1"/>
        <end position="23"/>
    </location>
</feature>
<name>A0ABS3Q4U8_9GAMM</name>
<evidence type="ECO:0000256" key="1">
    <source>
        <dbReference type="SAM" id="SignalP"/>
    </source>
</evidence>
<dbReference type="Proteomes" id="UP000664835">
    <property type="component" value="Unassembled WGS sequence"/>
</dbReference>
<feature type="chain" id="PRO_5047408078" evidence="1">
    <location>
        <begin position="24"/>
        <end position="511"/>
    </location>
</feature>
<reference evidence="2 3" key="1">
    <citation type="submission" date="2021-03" db="EMBL/GenBank/DDBJ databases">
        <title>Thiomicrorhabdus sp.nov.,novel sulfur-oxidizing bacteria isolated from coastal sediment.</title>
        <authorList>
            <person name="Liu X."/>
        </authorList>
    </citation>
    <scope>NUCLEOTIDE SEQUENCE [LARGE SCALE GENOMIC DNA]</scope>
    <source>
        <strain evidence="2 3">6S2-11</strain>
    </source>
</reference>
<comment type="caution">
    <text evidence="2">The sequence shown here is derived from an EMBL/GenBank/DDBJ whole genome shotgun (WGS) entry which is preliminary data.</text>
</comment>
<protein>
    <submittedName>
        <fullName evidence="2">Uncharacterized protein</fullName>
    </submittedName>
</protein>
<evidence type="ECO:0000313" key="3">
    <source>
        <dbReference type="Proteomes" id="UP000664835"/>
    </source>
</evidence>